<dbReference type="InterPro" id="IPR040079">
    <property type="entry name" value="Glutathione_S-Trfase"/>
</dbReference>
<dbReference type="Gene3D" id="1.20.1050.10">
    <property type="match status" value="1"/>
</dbReference>
<dbReference type="PROSITE" id="PS50405">
    <property type="entry name" value="GST_CTER"/>
    <property type="match status" value="1"/>
</dbReference>
<dbReference type="PANTHER" id="PTHR11260:SF775">
    <property type="entry name" value="GLUTATHIONE S-TRANSFERASE U10"/>
    <property type="match status" value="1"/>
</dbReference>
<dbReference type="InterPro" id="IPR045074">
    <property type="entry name" value="GST_C_Tau"/>
</dbReference>
<dbReference type="SUPFAM" id="SSF52833">
    <property type="entry name" value="Thioredoxin-like"/>
    <property type="match status" value="1"/>
</dbReference>
<evidence type="ECO:0000259" key="6">
    <source>
        <dbReference type="PROSITE" id="PS50405"/>
    </source>
</evidence>
<dbReference type="InterPro" id="IPR036282">
    <property type="entry name" value="Glutathione-S-Trfase_C_sf"/>
</dbReference>
<dbReference type="AlphaFoldDB" id="A0AAW1L2Y1"/>
<evidence type="ECO:0000256" key="3">
    <source>
        <dbReference type="ARBA" id="ARBA00047960"/>
    </source>
</evidence>
<feature type="domain" description="GST C-terminal" evidence="6">
    <location>
        <begin position="86"/>
        <end position="217"/>
    </location>
</feature>
<dbReference type="PROSITE" id="PS50404">
    <property type="entry name" value="GST_NTER"/>
    <property type="match status" value="1"/>
</dbReference>
<dbReference type="SUPFAM" id="SSF47616">
    <property type="entry name" value="GST C-terminal domain-like"/>
    <property type="match status" value="1"/>
</dbReference>
<dbReference type="InterPro" id="IPR036249">
    <property type="entry name" value="Thioredoxin-like_sf"/>
</dbReference>
<dbReference type="Pfam" id="PF02798">
    <property type="entry name" value="GST_N"/>
    <property type="match status" value="1"/>
</dbReference>
<dbReference type="CDD" id="cd03058">
    <property type="entry name" value="GST_N_Tau"/>
    <property type="match status" value="1"/>
</dbReference>
<dbReference type="Gene3D" id="3.40.30.10">
    <property type="entry name" value="Glutaredoxin"/>
    <property type="match status" value="1"/>
</dbReference>
<dbReference type="FunFam" id="1.20.1050.10:FF:000012">
    <property type="entry name" value="Tau class glutathione S-transferase"/>
    <property type="match status" value="1"/>
</dbReference>
<dbReference type="InterPro" id="IPR004045">
    <property type="entry name" value="Glutathione_S-Trfase_N"/>
</dbReference>
<feature type="domain" description="GST N-terminal" evidence="5">
    <location>
        <begin position="2"/>
        <end position="81"/>
    </location>
</feature>
<sequence>MSEVRLLGSWRSGYCHRITWALKLKGIKYEYCEEDLDNKSDDLLGYNPIFKRVPVLIHNGRPIIESVNIVEYIDEIWPHSPLFPIDPYDRAMARFWVKFVEDQSQVFYKYFRAIDEELEKQAKEAKQVLKTLEDQVLLEDMKFFGGEEIGYIDISLGWIAFGLNLMQEVVGIEILNSDTFPRLHAWSNKFNEHPVIKDNSPDQNMMLAYFKELRARFINAPTAISS</sequence>
<dbReference type="EC" id="2.5.1.18" evidence="1"/>
<dbReference type="FunFam" id="3.40.30.10:FF:000014">
    <property type="entry name" value="Tau class glutathione S-transferase"/>
    <property type="match status" value="1"/>
</dbReference>
<dbReference type="PANTHER" id="PTHR11260">
    <property type="entry name" value="GLUTATHIONE S-TRANSFERASE, GST, SUPERFAMILY, GST DOMAIN CONTAINING"/>
    <property type="match status" value="1"/>
</dbReference>
<dbReference type="InterPro" id="IPR010987">
    <property type="entry name" value="Glutathione-S-Trfase_C-like"/>
</dbReference>
<dbReference type="SFLD" id="SFLDS00019">
    <property type="entry name" value="Glutathione_Transferase_(cytos"/>
    <property type="match status" value="1"/>
</dbReference>
<dbReference type="SFLD" id="SFLDG00358">
    <property type="entry name" value="Main_(cytGST)"/>
    <property type="match status" value="1"/>
</dbReference>
<dbReference type="GO" id="GO:0005737">
    <property type="term" value="C:cytoplasm"/>
    <property type="evidence" value="ECO:0007669"/>
    <property type="project" value="TreeGrafter"/>
</dbReference>
<dbReference type="InterPro" id="IPR045073">
    <property type="entry name" value="Omega/Tau-like"/>
</dbReference>
<evidence type="ECO:0000256" key="1">
    <source>
        <dbReference type="ARBA" id="ARBA00012452"/>
    </source>
</evidence>
<name>A0AAW1L2Y1_SAPOF</name>
<dbReference type="CDD" id="cd03185">
    <property type="entry name" value="GST_C_Tau"/>
    <property type="match status" value="1"/>
</dbReference>
<dbReference type="Proteomes" id="UP001443914">
    <property type="component" value="Unassembled WGS sequence"/>
</dbReference>
<protein>
    <recommendedName>
        <fullName evidence="1">glutathione transferase</fullName>
        <ecNumber evidence="1">2.5.1.18</ecNumber>
    </recommendedName>
</protein>
<keyword evidence="2" id="KW-0808">Transferase</keyword>
<gene>
    <name evidence="7" type="ORF">RND81_05G217600</name>
</gene>
<dbReference type="SFLD" id="SFLDG01152">
    <property type="entry name" value="Main.3:_Omega-_and_Tau-like"/>
    <property type="match status" value="1"/>
</dbReference>
<dbReference type="Pfam" id="PF00043">
    <property type="entry name" value="GST_C"/>
    <property type="match status" value="1"/>
</dbReference>
<organism evidence="7 8">
    <name type="scientific">Saponaria officinalis</name>
    <name type="common">Common soapwort</name>
    <name type="synonym">Lychnis saponaria</name>
    <dbReference type="NCBI Taxonomy" id="3572"/>
    <lineage>
        <taxon>Eukaryota</taxon>
        <taxon>Viridiplantae</taxon>
        <taxon>Streptophyta</taxon>
        <taxon>Embryophyta</taxon>
        <taxon>Tracheophyta</taxon>
        <taxon>Spermatophyta</taxon>
        <taxon>Magnoliopsida</taxon>
        <taxon>eudicotyledons</taxon>
        <taxon>Gunneridae</taxon>
        <taxon>Pentapetalae</taxon>
        <taxon>Caryophyllales</taxon>
        <taxon>Caryophyllaceae</taxon>
        <taxon>Caryophylleae</taxon>
        <taxon>Saponaria</taxon>
    </lineage>
</organism>
<proteinExistence type="inferred from homology"/>
<dbReference type="InterPro" id="IPR004046">
    <property type="entry name" value="GST_C"/>
</dbReference>
<comment type="caution">
    <text evidence="7">The sequence shown here is derived from an EMBL/GenBank/DDBJ whole genome shotgun (WGS) entry which is preliminary data.</text>
</comment>
<dbReference type="GO" id="GO:0006749">
    <property type="term" value="P:glutathione metabolic process"/>
    <property type="evidence" value="ECO:0007669"/>
    <property type="project" value="InterPro"/>
</dbReference>
<evidence type="ECO:0000259" key="5">
    <source>
        <dbReference type="PROSITE" id="PS50404"/>
    </source>
</evidence>
<keyword evidence="8" id="KW-1185">Reference proteome</keyword>
<evidence type="ECO:0000256" key="2">
    <source>
        <dbReference type="ARBA" id="ARBA00022679"/>
    </source>
</evidence>
<reference evidence="7" key="1">
    <citation type="submission" date="2024-03" db="EMBL/GenBank/DDBJ databases">
        <title>WGS assembly of Saponaria officinalis var. Norfolk2.</title>
        <authorList>
            <person name="Jenkins J."/>
            <person name="Shu S."/>
            <person name="Grimwood J."/>
            <person name="Barry K."/>
            <person name="Goodstein D."/>
            <person name="Schmutz J."/>
            <person name="Leebens-Mack J."/>
            <person name="Osbourn A."/>
        </authorList>
    </citation>
    <scope>NUCLEOTIDE SEQUENCE [LARGE SCALE GENOMIC DNA]</scope>
    <source>
        <strain evidence="7">JIC</strain>
    </source>
</reference>
<evidence type="ECO:0000313" key="8">
    <source>
        <dbReference type="Proteomes" id="UP001443914"/>
    </source>
</evidence>
<accession>A0AAW1L2Y1</accession>
<dbReference type="GO" id="GO:0004364">
    <property type="term" value="F:glutathione transferase activity"/>
    <property type="evidence" value="ECO:0007669"/>
    <property type="project" value="UniProtKB-EC"/>
</dbReference>
<evidence type="ECO:0000313" key="7">
    <source>
        <dbReference type="EMBL" id="KAK9726469.1"/>
    </source>
</evidence>
<evidence type="ECO:0000256" key="4">
    <source>
        <dbReference type="RuleBase" id="RU003494"/>
    </source>
</evidence>
<dbReference type="EMBL" id="JBDFQZ010000005">
    <property type="protein sequence ID" value="KAK9726469.1"/>
    <property type="molecule type" value="Genomic_DNA"/>
</dbReference>
<comment type="similarity">
    <text evidence="4">Belongs to the GST superfamily.</text>
</comment>
<comment type="catalytic activity">
    <reaction evidence="3">
        <text>RX + glutathione = an S-substituted glutathione + a halide anion + H(+)</text>
        <dbReference type="Rhea" id="RHEA:16437"/>
        <dbReference type="ChEBI" id="CHEBI:15378"/>
        <dbReference type="ChEBI" id="CHEBI:16042"/>
        <dbReference type="ChEBI" id="CHEBI:17792"/>
        <dbReference type="ChEBI" id="CHEBI:57925"/>
        <dbReference type="ChEBI" id="CHEBI:90779"/>
        <dbReference type="EC" id="2.5.1.18"/>
    </reaction>
</comment>